<dbReference type="EMBL" id="JMIR01000004">
    <property type="protein sequence ID" value="KEO84375.1"/>
    <property type="molecule type" value="Genomic_DNA"/>
</dbReference>
<dbReference type="PANTHER" id="PTHR33303">
    <property type="entry name" value="CYTOPLASMIC PROTEIN-RELATED"/>
    <property type="match status" value="1"/>
</dbReference>
<evidence type="ECO:0000313" key="3">
    <source>
        <dbReference type="Proteomes" id="UP000027931"/>
    </source>
</evidence>
<protein>
    <submittedName>
        <fullName evidence="2">CoA-binding protein</fullName>
    </submittedName>
</protein>
<proteinExistence type="predicted"/>
<gene>
    <name evidence="2" type="ORF">EL26_04535</name>
</gene>
<evidence type="ECO:0000259" key="1">
    <source>
        <dbReference type="SMART" id="SM00881"/>
    </source>
</evidence>
<evidence type="ECO:0000313" key="2">
    <source>
        <dbReference type="EMBL" id="KEO84375.1"/>
    </source>
</evidence>
<dbReference type="PANTHER" id="PTHR33303:SF2">
    <property type="entry name" value="COA-BINDING DOMAIN-CONTAINING PROTEIN"/>
    <property type="match status" value="1"/>
</dbReference>
<dbReference type="RefSeq" id="WP_038084934.1">
    <property type="nucleotide sequence ID" value="NZ_JMIR01000004.1"/>
</dbReference>
<comment type="caution">
    <text evidence="2">The sequence shown here is derived from an EMBL/GenBank/DDBJ whole genome shotgun (WGS) entry which is preliminary data.</text>
</comment>
<dbReference type="AlphaFoldDB" id="A0A074LUS6"/>
<dbReference type="STRING" id="1157490.EL26_04535"/>
<dbReference type="InterPro" id="IPR003781">
    <property type="entry name" value="CoA-bd"/>
</dbReference>
<name>A0A074LUS6_9BACL</name>
<dbReference type="Pfam" id="PF13380">
    <property type="entry name" value="CoA_binding_2"/>
    <property type="match status" value="1"/>
</dbReference>
<dbReference type="Gene3D" id="3.40.50.720">
    <property type="entry name" value="NAD(P)-binding Rossmann-like Domain"/>
    <property type="match status" value="1"/>
</dbReference>
<dbReference type="SUPFAM" id="SSF51735">
    <property type="entry name" value="NAD(P)-binding Rossmann-fold domains"/>
    <property type="match status" value="1"/>
</dbReference>
<accession>A0A074LUS6</accession>
<dbReference type="SMART" id="SM00881">
    <property type="entry name" value="CoA_binding"/>
    <property type="match status" value="1"/>
</dbReference>
<dbReference type="InterPro" id="IPR036291">
    <property type="entry name" value="NAD(P)-bd_dom_sf"/>
</dbReference>
<reference evidence="2 3" key="1">
    <citation type="journal article" date="2013" name="Int. J. Syst. Evol. Microbiol.">
        <title>Tumebacillus flagellatus sp. nov., an alpha-amylase/pullulanase-producing bacterium isolated from cassava wastewater.</title>
        <authorList>
            <person name="Wang Q."/>
            <person name="Xie N."/>
            <person name="Qin Y."/>
            <person name="Shen N."/>
            <person name="Zhu J."/>
            <person name="Mi H."/>
            <person name="Huang R."/>
        </authorList>
    </citation>
    <scope>NUCLEOTIDE SEQUENCE [LARGE SCALE GENOMIC DNA]</scope>
    <source>
        <strain evidence="2 3">GST4</strain>
    </source>
</reference>
<feature type="domain" description="CoA-binding" evidence="1">
    <location>
        <begin position="16"/>
        <end position="108"/>
    </location>
</feature>
<dbReference type="OrthoDB" id="9804695at2"/>
<organism evidence="2 3">
    <name type="scientific">Tumebacillus flagellatus</name>
    <dbReference type="NCBI Taxonomy" id="1157490"/>
    <lineage>
        <taxon>Bacteria</taxon>
        <taxon>Bacillati</taxon>
        <taxon>Bacillota</taxon>
        <taxon>Bacilli</taxon>
        <taxon>Bacillales</taxon>
        <taxon>Alicyclobacillaceae</taxon>
        <taxon>Tumebacillus</taxon>
    </lineage>
</organism>
<keyword evidence="3" id="KW-1185">Reference proteome</keyword>
<sequence>MSNFQNPTDEELVNVLKRSKDIAVVGLSGEVTKPSHEVAEYLQSQGYEIIPVNPNVDTVLGRKSHDSLLDLAGNVDIVNVFRRSHELPAIVEQAIKINAKVLWAQLDIVDEAAAKRAQEAGMTVVMDKCLKIEHSRLLGKEKI</sequence>
<dbReference type="Proteomes" id="UP000027931">
    <property type="component" value="Unassembled WGS sequence"/>
</dbReference>
<dbReference type="eggNOG" id="COG1832">
    <property type="taxonomic scope" value="Bacteria"/>
</dbReference>